<keyword evidence="1 3" id="KW-0472">Membrane</keyword>
<keyword evidence="6" id="KW-1185">Reference proteome</keyword>
<evidence type="ECO:0000256" key="3">
    <source>
        <dbReference type="SAM" id="Phobius"/>
    </source>
</evidence>
<dbReference type="PANTHER" id="PTHR30329:SF21">
    <property type="entry name" value="LIPOPROTEIN YIAD-RELATED"/>
    <property type="match status" value="1"/>
</dbReference>
<feature type="transmembrane region" description="Helical" evidence="3">
    <location>
        <begin position="20"/>
        <end position="44"/>
    </location>
</feature>
<keyword evidence="3" id="KW-1133">Transmembrane helix</keyword>
<name>A0A2N3Q132_9PROT</name>
<feature type="domain" description="OmpA-like" evidence="4">
    <location>
        <begin position="240"/>
        <end position="366"/>
    </location>
</feature>
<dbReference type="PROSITE" id="PS51123">
    <property type="entry name" value="OMPA_2"/>
    <property type="match status" value="1"/>
</dbReference>
<feature type="coiled-coil region" evidence="2">
    <location>
        <begin position="55"/>
        <end position="190"/>
    </location>
</feature>
<dbReference type="SUPFAM" id="SSF103088">
    <property type="entry name" value="OmpA-like"/>
    <property type="match status" value="1"/>
</dbReference>
<evidence type="ECO:0000259" key="4">
    <source>
        <dbReference type="PROSITE" id="PS51123"/>
    </source>
</evidence>
<accession>A0A2N3Q132</accession>
<keyword evidence="3" id="KW-0812">Transmembrane</keyword>
<evidence type="ECO:0000313" key="5">
    <source>
        <dbReference type="EMBL" id="PKU26378.1"/>
    </source>
</evidence>
<dbReference type="InterPro" id="IPR050330">
    <property type="entry name" value="Bact_OuterMem_StrucFunc"/>
</dbReference>
<gene>
    <name evidence="5" type="ORF">CWS72_00560</name>
</gene>
<keyword evidence="5" id="KW-0966">Cell projection</keyword>
<evidence type="ECO:0000256" key="1">
    <source>
        <dbReference type="PROSITE-ProRule" id="PRU00473"/>
    </source>
</evidence>
<keyword evidence="5" id="KW-0969">Cilium</keyword>
<reference evidence="6" key="1">
    <citation type="submission" date="2017-12" db="EMBL/GenBank/DDBJ databases">
        <title>Draft genome sequence of Telmatospirillum siberiense 26-4b1T, an acidotolerant peatland alphaproteobacterium potentially involved in sulfur cycling.</title>
        <authorList>
            <person name="Hausmann B."/>
            <person name="Pjevac P."/>
            <person name="Schreck K."/>
            <person name="Herbold C.W."/>
            <person name="Daims H."/>
            <person name="Wagner M."/>
            <person name="Pester M."/>
            <person name="Loy A."/>
        </authorList>
    </citation>
    <scope>NUCLEOTIDE SEQUENCE [LARGE SCALE GENOMIC DNA]</scope>
    <source>
        <strain evidence="6">26-4b1</strain>
    </source>
</reference>
<evidence type="ECO:0000313" key="6">
    <source>
        <dbReference type="Proteomes" id="UP000233293"/>
    </source>
</evidence>
<dbReference type="Proteomes" id="UP000233293">
    <property type="component" value="Unassembled WGS sequence"/>
</dbReference>
<dbReference type="EMBL" id="PIUM01000001">
    <property type="protein sequence ID" value="PKU26378.1"/>
    <property type="molecule type" value="Genomic_DNA"/>
</dbReference>
<dbReference type="RefSeq" id="WP_101248608.1">
    <property type="nucleotide sequence ID" value="NZ_PIUM01000001.1"/>
</dbReference>
<dbReference type="AlphaFoldDB" id="A0A2N3Q132"/>
<organism evidence="5 6">
    <name type="scientific">Telmatospirillum siberiense</name>
    <dbReference type="NCBI Taxonomy" id="382514"/>
    <lineage>
        <taxon>Bacteria</taxon>
        <taxon>Pseudomonadati</taxon>
        <taxon>Pseudomonadota</taxon>
        <taxon>Alphaproteobacteria</taxon>
        <taxon>Rhodospirillales</taxon>
        <taxon>Rhodospirillaceae</taxon>
        <taxon>Telmatospirillum</taxon>
    </lineage>
</organism>
<keyword evidence="2" id="KW-0175">Coiled coil</keyword>
<dbReference type="Pfam" id="PF00691">
    <property type="entry name" value="OmpA"/>
    <property type="match status" value="1"/>
</dbReference>
<dbReference type="GO" id="GO:0016020">
    <property type="term" value="C:membrane"/>
    <property type="evidence" value="ECO:0007669"/>
    <property type="project" value="UniProtKB-UniRule"/>
</dbReference>
<keyword evidence="5" id="KW-0282">Flagellum</keyword>
<dbReference type="PANTHER" id="PTHR30329">
    <property type="entry name" value="STATOR ELEMENT OF FLAGELLAR MOTOR COMPLEX"/>
    <property type="match status" value="1"/>
</dbReference>
<dbReference type="CDD" id="cd07185">
    <property type="entry name" value="OmpA_C-like"/>
    <property type="match status" value="1"/>
</dbReference>
<proteinExistence type="predicted"/>
<protein>
    <submittedName>
        <fullName evidence="5">Flagellar motor protein MotB</fullName>
    </submittedName>
</protein>
<dbReference type="InterPro" id="IPR036737">
    <property type="entry name" value="OmpA-like_sf"/>
</dbReference>
<sequence>MPMARRRGGRSGINIWPGFVDALASLLLVIIFVLLAFVLTQFYLGQVLSGRDQTISRLSRQLNELTDLLDIERRSNAELKVNIGRLTDQLQASTATRDQLQAQVNQNGTDRQQVAMLQHDVDALKALKEELEKKLAAMGAQAGEAQGQLAQERKLSEEARAEAALLHQQMEAMRQELARIAAALEASETLSSEQKVQIADLGKRLNAALASKVEELARYRSEFFGRLRKVLGDRPGIRIEGDRFVFQSELLFASGSAELGADGQAQLSQLARTLVDVTKQIPSDINWVLRIDGHTDKVPIKSDRFPSNWELSTARAVSVVKFLGAQGIPQDHLAAAGFGEFQPIDKGDDEAARKKNRRIEIRLDQR</sequence>
<dbReference type="Gene3D" id="3.30.1330.60">
    <property type="entry name" value="OmpA-like domain"/>
    <property type="match status" value="1"/>
</dbReference>
<comment type="caution">
    <text evidence="5">The sequence shown here is derived from an EMBL/GenBank/DDBJ whole genome shotgun (WGS) entry which is preliminary data.</text>
</comment>
<dbReference type="NCBIfam" id="NF006543">
    <property type="entry name" value="PRK09039.1-2"/>
    <property type="match status" value="1"/>
</dbReference>
<evidence type="ECO:0000256" key="2">
    <source>
        <dbReference type="SAM" id="Coils"/>
    </source>
</evidence>
<dbReference type="InterPro" id="IPR006665">
    <property type="entry name" value="OmpA-like"/>
</dbReference>
<dbReference type="OrthoDB" id="9815217at2"/>